<reference evidence="2" key="2">
    <citation type="submission" date="2023-05" db="EMBL/GenBank/DDBJ databases">
        <authorList>
            <consortium name="Lawrence Berkeley National Laboratory"/>
            <person name="Steindorff A."/>
            <person name="Hensen N."/>
            <person name="Bonometti L."/>
            <person name="Westerberg I."/>
            <person name="Brannstrom I.O."/>
            <person name="Guillou S."/>
            <person name="Cros-Aarteil S."/>
            <person name="Calhoun S."/>
            <person name="Haridas S."/>
            <person name="Kuo A."/>
            <person name="Mondo S."/>
            <person name="Pangilinan J."/>
            <person name="Riley R."/>
            <person name="Labutti K."/>
            <person name="Andreopoulos B."/>
            <person name="Lipzen A."/>
            <person name="Chen C."/>
            <person name="Yanf M."/>
            <person name="Daum C."/>
            <person name="Ng V."/>
            <person name="Clum A."/>
            <person name="Ohm R."/>
            <person name="Martin F."/>
            <person name="Silar P."/>
            <person name="Natvig D."/>
            <person name="Lalanne C."/>
            <person name="Gautier V."/>
            <person name="Ament-Velasquez S.L."/>
            <person name="Kruys A."/>
            <person name="Hutchinson M.I."/>
            <person name="Powell A.J."/>
            <person name="Barry K."/>
            <person name="Miller A.N."/>
            <person name="Grigoriev I.V."/>
            <person name="Debuchy R."/>
            <person name="Gladieux P."/>
            <person name="Thoren M.H."/>
            <person name="Johannesson H."/>
        </authorList>
    </citation>
    <scope>NUCLEOTIDE SEQUENCE</scope>
    <source>
        <strain evidence="2">PSN243</strain>
    </source>
</reference>
<keyword evidence="3" id="KW-1185">Reference proteome</keyword>
<reference evidence="2" key="1">
    <citation type="journal article" date="2023" name="Mol. Phylogenet. Evol.">
        <title>Genome-scale phylogeny and comparative genomics of the fungal order Sordariales.</title>
        <authorList>
            <person name="Hensen N."/>
            <person name="Bonometti L."/>
            <person name="Westerberg I."/>
            <person name="Brannstrom I.O."/>
            <person name="Guillou S."/>
            <person name="Cros-Aarteil S."/>
            <person name="Calhoun S."/>
            <person name="Haridas S."/>
            <person name="Kuo A."/>
            <person name="Mondo S."/>
            <person name="Pangilinan J."/>
            <person name="Riley R."/>
            <person name="LaButti K."/>
            <person name="Andreopoulos B."/>
            <person name="Lipzen A."/>
            <person name="Chen C."/>
            <person name="Yan M."/>
            <person name="Daum C."/>
            <person name="Ng V."/>
            <person name="Clum A."/>
            <person name="Steindorff A."/>
            <person name="Ohm R.A."/>
            <person name="Martin F."/>
            <person name="Silar P."/>
            <person name="Natvig D.O."/>
            <person name="Lalanne C."/>
            <person name="Gautier V."/>
            <person name="Ament-Velasquez S.L."/>
            <person name="Kruys A."/>
            <person name="Hutchinson M.I."/>
            <person name="Powell A.J."/>
            <person name="Barry K."/>
            <person name="Miller A.N."/>
            <person name="Grigoriev I.V."/>
            <person name="Debuchy R."/>
            <person name="Gladieux P."/>
            <person name="Hiltunen Thoren M."/>
            <person name="Johannesson H."/>
        </authorList>
    </citation>
    <scope>NUCLEOTIDE SEQUENCE</scope>
    <source>
        <strain evidence="2">PSN243</strain>
    </source>
</reference>
<gene>
    <name evidence="2" type="ORF">QBC34DRAFT_478693</name>
</gene>
<evidence type="ECO:0000259" key="1">
    <source>
        <dbReference type="Pfam" id="PF20150"/>
    </source>
</evidence>
<evidence type="ECO:0000313" key="3">
    <source>
        <dbReference type="Proteomes" id="UP001321760"/>
    </source>
</evidence>
<sequence length="290" mass="34173">MDASTNIQKNSKVNRGPKFHLFPRLPTELRLMIWEASLPDFGPCLFPYRPGCWKIEPAHPASNIPSMHWTPEASMELIIALPVMLASKEARSAALNWLRRNNLQLFFYPLEQSDIRCLYHCVARPFDPEHDVMYVPDGQWLQFRKEAIRRFWYTGLPPVLTYPTRLAITEKTFHRGWAGVAQFLKLQELFILHLDETWAEGREWWKHKYYSGPLQECCKLNIDSSEERHWTRADGLVTKFHDIKWDDIAKGEEMARESFRRMTSHAFGELERDGGFSDRCDVYRAWVVKK</sequence>
<dbReference type="AlphaFoldDB" id="A0AAV9G459"/>
<dbReference type="EMBL" id="MU866001">
    <property type="protein sequence ID" value="KAK4443020.1"/>
    <property type="molecule type" value="Genomic_DNA"/>
</dbReference>
<dbReference type="Pfam" id="PF20150">
    <property type="entry name" value="2EXR"/>
    <property type="match status" value="1"/>
</dbReference>
<dbReference type="Proteomes" id="UP001321760">
    <property type="component" value="Unassembled WGS sequence"/>
</dbReference>
<accession>A0AAV9G459</accession>
<proteinExistence type="predicted"/>
<comment type="caution">
    <text evidence="2">The sequence shown here is derived from an EMBL/GenBank/DDBJ whole genome shotgun (WGS) entry which is preliminary data.</text>
</comment>
<protein>
    <recommendedName>
        <fullName evidence="1">2EXR domain-containing protein</fullName>
    </recommendedName>
</protein>
<feature type="domain" description="2EXR" evidence="1">
    <location>
        <begin position="19"/>
        <end position="132"/>
    </location>
</feature>
<name>A0AAV9G459_9PEZI</name>
<organism evidence="2 3">
    <name type="scientific">Podospora aff. communis PSN243</name>
    <dbReference type="NCBI Taxonomy" id="3040156"/>
    <lineage>
        <taxon>Eukaryota</taxon>
        <taxon>Fungi</taxon>
        <taxon>Dikarya</taxon>
        <taxon>Ascomycota</taxon>
        <taxon>Pezizomycotina</taxon>
        <taxon>Sordariomycetes</taxon>
        <taxon>Sordariomycetidae</taxon>
        <taxon>Sordariales</taxon>
        <taxon>Podosporaceae</taxon>
        <taxon>Podospora</taxon>
    </lineage>
</organism>
<dbReference type="InterPro" id="IPR045518">
    <property type="entry name" value="2EXR"/>
</dbReference>
<dbReference type="PANTHER" id="PTHR35910:SF6">
    <property type="entry name" value="2EXR DOMAIN-CONTAINING PROTEIN"/>
    <property type="match status" value="1"/>
</dbReference>
<dbReference type="PANTHER" id="PTHR35910">
    <property type="entry name" value="2EXR DOMAIN-CONTAINING PROTEIN"/>
    <property type="match status" value="1"/>
</dbReference>
<evidence type="ECO:0000313" key="2">
    <source>
        <dbReference type="EMBL" id="KAK4443020.1"/>
    </source>
</evidence>